<name>A0A6G7K9J2_9LACT</name>
<dbReference type="EMBL" id="CP049740">
    <property type="protein sequence ID" value="QII81881.1"/>
    <property type="molecule type" value="Genomic_DNA"/>
</dbReference>
<dbReference type="EC" id="2.5.1.74" evidence="9"/>
<dbReference type="UniPathway" id="UPA00079"/>
<feature type="transmembrane region" description="Helical" evidence="8">
    <location>
        <begin position="289"/>
        <end position="313"/>
    </location>
</feature>
<keyword evidence="7 8" id="KW-0472">Membrane</keyword>
<feature type="transmembrane region" description="Helical" evidence="8">
    <location>
        <begin position="90"/>
        <end position="108"/>
    </location>
</feature>
<keyword evidence="3" id="KW-0474">Menaquinone biosynthesis</keyword>
<evidence type="ECO:0000313" key="9">
    <source>
        <dbReference type="EMBL" id="QII81881.1"/>
    </source>
</evidence>
<dbReference type="InterPro" id="IPR044878">
    <property type="entry name" value="UbiA_sf"/>
</dbReference>
<dbReference type="AlphaFoldDB" id="A0A6G7K9J2"/>
<dbReference type="InterPro" id="IPR026046">
    <property type="entry name" value="UBIAD1"/>
</dbReference>
<evidence type="ECO:0000256" key="7">
    <source>
        <dbReference type="ARBA" id="ARBA00023136"/>
    </source>
</evidence>
<dbReference type="RefSeq" id="WP_166161777.1">
    <property type="nucleotide sequence ID" value="NZ_CP049740.1"/>
</dbReference>
<dbReference type="InterPro" id="IPR000537">
    <property type="entry name" value="UbiA_prenyltransferase"/>
</dbReference>
<accession>A0A6G7K9J2</accession>
<dbReference type="PANTHER" id="PTHR13929:SF0">
    <property type="entry name" value="UBIA PRENYLTRANSFERASE DOMAIN-CONTAINING PROTEIN 1"/>
    <property type="match status" value="1"/>
</dbReference>
<evidence type="ECO:0000256" key="4">
    <source>
        <dbReference type="ARBA" id="ARBA00022679"/>
    </source>
</evidence>
<feature type="transmembrane region" description="Helical" evidence="8">
    <location>
        <begin position="240"/>
        <end position="269"/>
    </location>
</feature>
<keyword evidence="6 8" id="KW-1133">Transmembrane helix</keyword>
<feature type="transmembrane region" description="Helical" evidence="8">
    <location>
        <begin position="184"/>
        <end position="207"/>
    </location>
</feature>
<gene>
    <name evidence="9" type="primary">menA</name>
    <name evidence="9" type="ORF">G7057_04940</name>
</gene>
<evidence type="ECO:0000256" key="8">
    <source>
        <dbReference type="SAM" id="Phobius"/>
    </source>
</evidence>
<feature type="transmembrane region" description="Helical" evidence="8">
    <location>
        <begin position="145"/>
        <end position="164"/>
    </location>
</feature>
<dbReference type="NCBIfam" id="NF009926">
    <property type="entry name" value="PRK13387.1"/>
    <property type="match status" value="1"/>
</dbReference>
<dbReference type="Gene3D" id="1.10.357.140">
    <property type="entry name" value="UbiA prenyltransferase"/>
    <property type="match status" value="1"/>
</dbReference>
<reference evidence="9 10" key="1">
    <citation type="journal article" date="2017" name="Int. J. Syst. Evol. Microbiol.">
        <title>Jeotgalibaca porci sp. nov. and Jeotgalibaca arthritidis sp. nov., isolated from pigs, and emended description of the genus Jeotgalibaca.</title>
        <authorList>
            <person name="Zamora L."/>
            <person name="Perez-Sancho M."/>
            <person name="Dominguez L."/>
            <person name="Fernandez-Garayzabal J.F."/>
            <person name="Vela A.I."/>
        </authorList>
    </citation>
    <scope>NUCLEOTIDE SEQUENCE [LARGE SCALE GENOMIC DNA]</scope>
    <source>
        <strain evidence="9 10">CECT 9157</strain>
    </source>
</reference>
<dbReference type="KEGG" id="jar:G7057_04940"/>
<comment type="subcellular location">
    <subcellularLocation>
        <location evidence="1">Membrane</location>
        <topology evidence="1">Multi-pass membrane protein</topology>
    </subcellularLocation>
</comment>
<keyword evidence="10" id="KW-1185">Reference proteome</keyword>
<dbReference type="GO" id="GO:0046428">
    <property type="term" value="F:1,4-dihydroxy-2-naphthoate polyprenyltransferase activity"/>
    <property type="evidence" value="ECO:0007669"/>
    <property type="project" value="UniProtKB-EC"/>
</dbReference>
<dbReference type="PANTHER" id="PTHR13929">
    <property type="entry name" value="1,4-DIHYDROXY-2-NAPHTHOATE OCTAPRENYLTRANSFERASE"/>
    <property type="match status" value="1"/>
</dbReference>
<sequence>MLTMPVFLELVEIKTKLASLFPFLLGTLFSAYYFSSFDGWNTLLFFVAMIIFDMATTAINNTMDYVKAKNTEYRDGENILGRAGISVEKATRLIVTMVMVAAAMGIVLTYRTNSLLLVIGAICFLIGILYTFGPFPISRMPLGEVLSGLTMGFGIFFIAVFINVPGNELMTLVIDWPAFRLEGHLLNVLIVFLNALPLVFTIANIMLANNTCDFETDVSNHRYTLVYYIGKPLALKLYGLLYYGVFAAVILAVVLRVTTIWMLLVVLLFPLVQKNIKTFQANPDKATTFAIAIKNLVLIHGVQIVALVLALVFS</sequence>
<proteinExistence type="predicted"/>
<evidence type="ECO:0000256" key="5">
    <source>
        <dbReference type="ARBA" id="ARBA00022692"/>
    </source>
</evidence>
<dbReference type="GO" id="GO:0016020">
    <property type="term" value="C:membrane"/>
    <property type="evidence" value="ECO:0007669"/>
    <property type="project" value="UniProtKB-SubCell"/>
</dbReference>
<feature type="transmembrane region" description="Helical" evidence="8">
    <location>
        <begin position="40"/>
        <end position="59"/>
    </location>
</feature>
<evidence type="ECO:0000256" key="3">
    <source>
        <dbReference type="ARBA" id="ARBA00022428"/>
    </source>
</evidence>
<keyword evidence="4 9" id="KW-0808">Transferase</keyword>
<dbReference type="CDD" id="cd13962">
    <property type="entry name" value="PT_UbiA_UBIAD1"/>
    <property type="match status" value="1"/>
</dbReference>
<feature type="transmembrane region" description="Helical" evidence="8">
    <location>
        <begin position="17"/>
        <end position="34"/>
    </location>
</feature>
<dbReference type="GO" id="GO:0009234">
    <property type="term" value="P:menaquinone biosynthetic process"/>
    <property type="evidence" value="ECO:0007669"/>
    <property type="project" value="UniProtKB-UniPathway"/>
</dbReference>
<organism evidence="9 10">
    <name type="scientific">Jeotgalibaca arthritidis</name>
    <dbReference type="NCBI Taxonomy" id="1868794"/>
    <lineage>
        <taxon>Bacteria</taxon>
        <taxon>Bacillati</taxon>
        <taxon>Bacillota</taxon>
        <taxon>Bacilli</taxon>
        <taxon>Lactobacillales</taxon>
        <taxon>Carnobacteriaceae</taxon>
        <taxon>Jeotgalibaca</taxon>
    </lineage>
</organism>
<protein>
    <submittedName>
        <fullName evidence="9">1,4-dihydroxy-2-naphthoate polyprenyltransferase</fullName>
        <ecNumber evidence="9">2.5.1.74</ecNumber>
    </submittedName>
</protein>
<keyword evidence="5 8" id="KW-0812">Transmembrane</keyword>
<evidence type="ECO:0000313" key="10">
    <source>
        <dbReference type="Proteomes" id="UP000501451"/>
    </source>
</evidence>
<feature type="transmembrane region" description="Helical" evidence="8">
    <location>
        <begin position="114"/>
        <end position="133"/>
    </location>
</feature>
<evidence type="ECO:0000256" key="6">
    <source>
        <dbReference type="ARBA" id="ARBA00022989"/>
    </source>
</evidence>
<dbReference type="NCBIfam" id="NF004752">
    <property type="entry name" value="PRK06080.1-4"/>
    <property type="match status" value="1"/>
</dbReference>
<evidence type="ECO:0000256" key="1">
    <source>
        <dbReference type="ARBA" id="ARBA00004141"/>
    </source>
</evidence>
<comment type="pathway">
    <text evidence="2">Quinol/quinone metabolism; menaquinone biosynthesis.</text>
</comment>
<dbReference type="GO" id="GO:0042371">
    <property type="term" value="P:vitamin K biosynthetic process"/>
    <property type="evidence" value="ECO:0007669"/>
    <property type="project" value="TreeGrafter"/>
</dbReference>
<evidence type="ECO:0000256" key="2">
    <source>
        <dbReference type="ARBA" id="ARBA00004863"/>
    </source>
</evidence>
<dbReference type="Pfam" id="PF01040">
    <property type="entry name" value="UbiA"/>
    <property type="match status" value="1"/>
</dbReference>
<dbReference type="Proteomes" id="UP000501451">
    <property type="component" value="Chromosome"/>
</dbReference>